<dbReference type="PATRIC" id="fig|101510.16.peg.5484"/>
<dbReference type="PANTHER" id="PTHR34136">
    <property type="match status" value="1"/>
</dbReference>
<proteinExistence type="predicted"/>
<evidence type="ECO:0000256" key="2">
    <source>
        <dbReference type="ARBA" id="ARBA00022679"/>
    </source>
</evidence>
<dbReference type="Proteomes" id="UP000008710">
    <property type="component" value="Chromosome"/>
</dbReference>
<dbReference type="InterPro" id="IPR004629">
    <property type="entry name" value="WecG_TagA_CpsF"/>
</dbReference>
<dbReference type="KEGG" id="rha:RHA1_ro05443"/>
<keyword evidence="1" id="KW-0328">Glycosyltransferase</keyword>
<dbReference type="CDD" id="cd06533">
    <property type="entry name" value="Glyco_transf_WecG_TagA"/>
    <property type="match status" value="1"/>
</dbReference>
<dbReference type="PANTHER" id="PTHR34136:SF1">
    <property type="entry name" value="UDP-N-ACETYL-D-MANNOSAMINURONIC ACID TRANSFERASE"/>
    <property type="match status" value="1"/>
</dbReference>
<keyword evidence="2 3" id="KW-0808">Transferase</keyword>
<protein>
    <submittedName>
        <fullName evidence="3">Possible N-acetylglucosaminyldiphosphoundecaprenol N-acetyl-beta-D-mannosaminyltransferase</fullName>
    </submittedName>
</protein>
<dbReference type="Pfam" id="PF03808">
    <property type="entry name" value="Glyco_tran_WecG"/>
    <property type="match status" value="1"/>
</dbReference>
<dbReference type="EMBL" id="CP000431">
    <property type="protein sequence ID" value="ABG97223.1"/>
    <property type="molecule type" value="Genomic_DNA"/>
</dbReference>
<dbReference type="CAZy" id="GT26">
    <property type="family name" value="Glycosyltransferase Family 26"/>
</dbReference>
<dbReference type="eggNOG" id="COG1922">
    <property type="taxonomic scope" value="Bacteria"/>
</dbReference>
<dbReference type="OrthoDB" id="9771846at2"/>
<accession>Q0S5G3</accession>
<organism evidence="3 4">
    <name type="scientific">Rhodococcus jostii (strain RHA1)</name>
    <dbReference type="NCBI Taxonomy" id="101510"/>
    <lineage>
        <taxon>Bacteria</taxon>
        <taxon>Bacillati</taxon>
        <taxon>Actinomycetota</taxon>
        <taxon>Actinomycetes</taxon>
        <taxon>Mycobacteriales</taxon>
        <taxon>Nocardiaceae</taxon>
        <taxon>Rhodococcus</taxon>
    </lineage>
</organism>
<name>Q0S5G3_RHOJR</name>
<sequence length="258" mass="28225">MRPATEPDNVRIRVGTVPFDVTTLPGAVARVIRAATESEPISIRLSNAYCVALASEDLPYQELLNGPGLNFPDGTPVVWFMKKHAQATGPVPGRVRGPSLFMHTLDAGRAADIGHFFLGTTPATLANLDAAVSDKYPGIRISGRFSPPFGPIDEEFYRDCAARIAETDAQLVWVALGTPKQDFVAAELARRTGRPCAAVGAAFDFAAGTTREAPLWMQNSGTEWLYRLGTEPRRLWRRYLFGNVQFLRSAMTESVSQR</sequence>
<evidence type="ECO:0000256" key="1">
    <source>
        <dbReference type="ARBA" id="ARBA00022676"/>
    </source>
</evidence>
<gene>
    <name evidence="3" type="ordered locus">RHA1_ro05443</name>
</gene>
<reference evidence="4" key="1">
    <citation type="journal article" date="2006" name="Proc. Natl. Acad. Sci. U.S.A.">
        <title>The complete genome of Rhodococcus sp. RHA1 provides insights into a catabolic powerhouse.</title>
        <authorList>
            <person name="McLeod M.P."/>
            <person name="Warren R.L."/>
            <person name="Hsiao W.W.L."/>
            <person name="Araki N."/>
            <person name="Myhre M."/>
            <person name="Fernandes C."/>
            <person name="Miyazawa D."/>
            <person name="Wong W."/>
            <person name="Lillquist A.L."/>
            <person name="Wang D."/>
            <person name="Dosanjh M."/>
            <person name="Hara H."/>
            <person name="Petrescu A."/>
            <person name="Morin R.D."/>
            <person name="Yang G."/>
            <person name="Stott J.M."/>
            <person name="Schein J.E."/>
            <person name="Shin H."/>
            <person name="Smailus D."/>
            <person name="Siddiqui A.S."/>
            <person name="Marra M.A."/>
            <person name="Jones S.J.M."/>
            <person name="Holt R."/>
            <person name="Brinkman F.S.L."/>
            <person name="Miyauchi K."/>
            <person name="Fukuda M."/>
            <person name="Davies J.E."/>
            <person name="Mohn W.W."/>
            <person name="Eltis L.D."/>
        </authorList>
    </citation>
    <scope>NUCLEOTIDE SEQUENCE [LARGE SCALE GENOMIC DNA]</scope>
    <source>
        <strain evidence="4">RHA1</strain>
    </source>
</reference>
<dbReference type="AlphaFoldDB" id="Q0S5G3"/>
<evidence type="ECO:0000313" key="4">
    <source>
        <dbReference type="Proteomes" id="UP000008710"/>
    </source>
</evidence>
<evidence type="ECO:0000313" key="3">
    <source>
        <dbReference type="EMBL" id="ABG97223.1"/>
    </source>
</evidence>
<dbReference type="GO" id="GO:0016758">
    <property type="term" value="F:hexosyltransferase activity"/>
    <property type="evidence" value="ECO:0007669"/>
    <property type="project" value="TreeGrafter"/>
</dbReference>
<dbReference type="HOGENOM" id="CLU_063203_2_0_11"/>
<dbReference type="NCBIfam" id="TIGR00696">
    <property type="entry name" value="wecG_tagA_cpsF"/>
    <property type="match status" value="1"/>
</dbReference>